<dbReference type="RefSeq" id="WP_308435291.1">
    <property type="nucleotide sequence ID" value="NZ_BNAQ01000005.1"/>
</dbReference>
<evidence type="ECO:0000313" key="5">
    <source>
        <dbReference type="Proteomes" id="UP000652430"/>
    </source>
</evidence>
<reference evidence="5" key="1">
    <citation type="journal article" date="2019" name="Int. J. Syst. Evol. Microbiol.">
        <title>The Global Catalogue of Microorganisms (GCM) 10K type strain sequencing project: providing services to taxonomists for standard genome sequencing and annotation.</title>
        <authorList>
            <consortium name="The Broad Institute Genomics Platform"/>
            <consortium name="The Broad Institute Genome Sequencing Center for Infectious Disease"/>
            <person name="Wu L."/>
            <person name="Ma J."/>
        </authorList>
    </citation>
    <scope>NUCLEOTIDE SEQUENCE [LARGE SCALE GENOMIC DNA]</scope>
    <source>
        <strain evidence="5">CGMCC 1.8957</strain>
    </source>
</reference>
<keyword evidence="5" id="KW-1185">Reference proteome</keyword>
<feature type="region of interest" description="Disordered" evidence="2">
    <location>
        <begin position="82"/>
        <end position="120"/>
    </location>
</feature>
<comment type="caution">
    <text evidence="4">The sequence shown here is derived from an EMBL/GenBank/DDBJ whole genome shotgun (WGS) entry which is preliminary data.</text>
</comment>
<feature type="compositionally biased region" description="Basic and acidic residues" evidence="2">
    <location>
        <begin position="82"/>
        <end position="95"/>
    </location>
</feature>
<organism evidence="4 5">
    <name type="scientific">Sphingomonas glacialis</name>
    <dbReference type="NCBI Taxonomy" id="658225"/>
    <lineage>
        <taxon>Bacteria</taxon>
        <taxon>Pseudomonadati</taxon>
        <taxon>Pseudomonadota</taxon>
        <taxon>Alphaproteobacteria</taxon>
        <taxon>Sphingomonadales</taxon>
        <taxon>Sphingomonadaceae</taxon>
        <taxon>Sphingomonas</taxon>
    </lineage>
</organism>
<evidence type="ECO:0000256" key="1">
    <source>
        <dbReference type="ARBA" id="ARBA00007435"/>
    </source>
</evidence>
<dbReference type="Proteomes" id="UP000652430">
    <property type="component" value="Unassembled WGS sequence"/>
</dbReference>
<dbReference type="PANTHER" id="PTHR34477">
    <property type="entry name" value="UPF0213 PROTEIN YHBQ"/>
    <property type="match status" value="1"/>
</dbReference>
<gene>
    <name evidence="4" type="ORF">GCM10008023_33270</name>
</gene>
<evidence type="ECO:0000313" key="4">
    <source>
        <dbReference type="EMBL" id="GHH22805.1"/>
    </source>
</evidence>
<name>A0ABQ3LZJ2_9SPHN</name>
<dbReference type="EMBL" id="BNAQ01000005">
    <property type="protein sequence ID" value="GHH22805.1"/>
    <property type="molecule type" value="Genomic_DNA"/>
</dbReference>
<protein>
    <recommendedName>
        <fullName evidence="3">GIY-YIG domain-containing protein</fullName>
    </recommendedName>
</protein>
<dbReference type="InterPro" id="IPR035901">
    <property type="entry name" value="GIY-YIG_endonuc_sf"/>
</dbReference>
<dbReference type="SUPFAM" id="SSF82771">
    <property type="entry name" value="GIY-YIG endonuclease"/>
    <property type="match status" value="1"/>
</dbReference>
<dbReference type="InterPro" id="IPR050190">
    <property type="entry name" value="UPF0213_domain"/>
</dbReference>
<comment type="similarity">
    <text evidence="1">Belongs to the UPF0213 family.</text>
</comment>
<accession>A0ABQ3LZJ2</accession>
<proteinExistence type="inferred from homology"/>
<evidence type="ECO:0000256" key="2">
    <source>
        <dbReference type="SAM" id="MobiDB-lite"/>
    </source>
</evidence>
<dbReference type="InterPro" id="IPR000305">
    <property type="entry name" value="GIY-YIG_endonuc"/>
</dbReference>
<dbReference type="PROSITE" id="PS50164">
    <property type="entry name" value="GIY_YIG"/>
    <property type="match status" value="1"/>
</dbReference>
<dbReference type="Pfam" id="PF01541">
    <property type="entry name" value="GIY-YIG"/>
    <property type="match status" value="1"/>
</dbReference>
<dbReference type="Gene3D" id="3.40.1440.10">
    <property type="entry name" value="GIY-YIG endonuclease"/>
    <property type="match status" value="1"/>
</dbReference>
<feature type="domain" description="GIY-YIG" evidence="3">
    <location>
        <begin position="2"/>
        <end position="78"/>
    </location>
</feature>
<evidence type="ECO:0000259" key="3">
    <source>
        <dbReference type="PROSITE" id="PS50164"/>
    </source>
</evidence>
<sequence>MRGGWVYIMSNRYRGTLYIGVTSHIAGRSFQHRDKTGSDFCRRYDLTRLVYADFAETSADAIAREKAMKKWRRAWKIEYRSRQSELARPVRDPQRRSRRRSGIPAFAGMTGTGAVNSRTV</sequence>
<dbReference type="CDD" id="cd10448">
    <property type="entry name" value="GIY-YIG_unchar_3"/>
    <property type="match status" value="1"/>
</dbReference>
<dbReference type="PANTHER" id="PTHR34477:SF5">
    <property type="entry name" value="BSL5627 PROTEIN"/>
    <property type="match status" value="1"/>
</dbReference>